<keyword evidence="1" id="KW-0812">Transmembrane</keyword>
<evidence type="ECO:0000313" key="2">
    <source>
        <dbReference type="EMBL" id="TYP92096.1"/>
    </source>
</evidence>
<dbReference type="AlphaFoldDB" id="A0A5D3YFA5"/>
<gene>
    <name evidence="2" type="ORF">LX73_2344</name>
</gene>
<comment type="caution">
    <text evidence="2">The sequence shown here is derived from an EMBL/GenBank/DDBJ whole genome shotgun (WGS) entry which is preliminary data.</text>
</comment>
<proteinExistence type="predicted"/>
<accession>A0A5D3YFA5</accession>
<dbReference type="RefSeq" id="WP_148899658.1">
    <property type="nucleotide sequence ID" value="NZ_VNHY01000004.1"/>
</dbReference>
<sequence length="225" mass="24995">MKIELKHILITALVLILLIAANVYQWNNPQVVEVPAEQTKIDKGAWVQKSAYQTRAAIIDSLRAQNEKLADRIEDTGDKIANYTSIIGNLRLQLDSVKNESATNAIDLTSLLVQRDSTQFADTTFTRTEIFGDNFLSVTATAKIQNNTMSLDIQQPQQLRPLRIDVANTTNESRTRNLLYVQSPDLDSVQVRSVTGLEPKKELPKFWIGAGIGVAGTLTGFILLK</sequence>
<reference evidence="2 3" key="1">
    <citation type="submission" date="2019-07" db="EMBL/GenBank/DDBJ databases">
        <title>Genomic Encyclopedia of Archaeal and Bacterial Type Strains, Phase II (KMG-II): from individual species to whole genera.</title>
        <authorList>
            <person name="Goeker M."/>
        </authorList>
    </citation>
    <scope>NUCLEOTIDE SEQUENCE [LARGE SCALE GENOMIC DNA]</scope>
    <source>
        <strain evidence="2 3">DSM 21935</strain>
    </source>
</reference>
<name>A0A5D3YFA5_9BACT</name>
<protein>
    <submittedName>
        <fullName evidence="2">Uncharacterized protein</fullName>
    </submittedName>
</protein>
<dbReference type="EMBL" id="VNHY01000004">
    <property type="protein sequence ID" value="TYP92096.1"/>
    <property type="molecule type" value="Genomic_DNA"/>
</dbReference>
<evidence type="ECO:0000313" key="3">
    <source>
        <dbReference type="Proteomes" id="UP000324595"/>
    </source>
</evidence>
<organism evidence="2 3">
    <name type="scientific">Fodinibius salinus</name>
    <dbReference type="NCBI Taxonomy" id="860790"/>
    <lineage>
        <taxon>Bacteria</taxon>
        <taxon>Pseudomonadati</taxon>
        <taxon>Balneolota</taxon>
        <taxon>Balneolia</taxon>
        <taxon>Balneolales</taxon>
        <taxon>Balneolaceae</taxon>
        <taxon>Fodinibius</taxon>
    </lineage>
</organism>
<keyword evidence="3" id="KW-1185">Reference proteome</keyword>
<dbReference type="OrthoDB" id="9842345at2"/>
<evidence type="ECO:0000256" key="1">
    <source>
        <dbReference type="SAM" id="Phobius"/>
    </source>
</evidence>
<feature type="transmembrane region" description="Helical" evidence="1">
    <location>
        <begin position="206"/>
        <end position="224"/>
    </location>
</feature>
<keyword evidence="1" id="KW-0472">Membrane</keyword>
<dbReference type="Proteomes" id="UP000324595">
    <property type="component" value="Unassembled WGS sequence"/>
</dbReference>
<keyword evidence="1" id="KW-1133">Transmembrane helix</keyword>